<dbReference type="OrthoDB" id="148042at2157"/>
<protein>
    <recommendedName>
        <fullName evidence="1">DUF7305 domain-containing protein</fullName>
    </recommendedName>
</protein>
<dbReference type="Pfam" id="PF23960">
    <property type="entry name" value="DUF7289"/>
    <property type="match status" value="1"/>
</dbReference>
<dbReference type="PATRIC" id="fig|1227453.3.peg.1320"/>
<feature type="domain" description="DUF7305" evidence="1">
    <location>
        <begin position="329"/>
        <end position="535"/>
    </location>
</feature>
<evidence type="ECO:0000259" key="1">
    <source>
        <dbReference type="Pfam" id="PF23981"/>
    </source>
</evidence>
<keyword evidence="3" id="KW-1185">Reference proteome</keyword>
<sequence length="563" mass="59980">MIISTTAVVALGADAITSTQTQLDVERTEKSLTELNSKTALVALGQTDVQQVSLPASSSSTYRINEDAGWMNVSYQNTTSGNRTTVFNESMGEVAYHGSDETRLAYQGGGVWRSTSDGTSVMVSPPEFHYRDATLTLPLVTVSGSGAIRDGASISHNRTKSYFPNSTRNENFTNPLEEKRVNITVRSEYYRAWGRYFEERTDGEVTFHDSSNMVSIVLKVPAGPRKVRNAVAATSGSGSIKMSGNGAFTDSYSSGDGDGYTVTEAGNGGNLSTAGDVIITGGATLSGNITSGGRVEFSSNSMTYTGKKVEWADTFEDSKGKCNPSPPACSDKQIDSFDGPQNINSHVTTTVDGLQSSNDNAGTIADDGVIDGTEGTTTLSAGRYHVNKIDLSNDVELDTTGGDVIIGVEDYVDIDAHTIEVSGPNEVKIYVRGANAVSKGGSDYHFFSEDGDILTTGGVSENSSQVWIYGQDHMQARVEKGSSDAKVTGVIYAPGGDAGSSRFEIRQSDFYGGVVTSEVELEQQGSVHFDQTLQQRRTIPKDTSVVAITYLHISTNDVNITSN</sequence>
<dbReference type="eggNOG" id="arCOG02911">
    <property type="taxonomic scope" value="Archaea"/>
</dbReference>
<accession>M0LLH3</accession>
<dbReference type="Pfam" id="PF23981">
    <property type="entry name" value="DUF7305"/>
    <property type="match status" value="1"/>
</dbReference>
<reference evidence="2 3" key="1">
    <citation type="journal article" date="2014" name="PLoS Genet.">
        <title>Phylogenetically driven sequencing of extremely halophilic archaea reveals strategies for static and dynamic osmo-response.</title>
        <authorList>
            <person name="Becker E.A."/>
            <person name="Seitzer P.M."/>
            <person name="Tritt A."/>
            <person name="Larsen D."/>
            <person name="Krusor M."/>
            <person name="Yao A.I."/>
            <person name="Wu D."/>
            <person name="Madern D."/>
            <person name="Eisen J.A."/>
            <person name="Darling A.E."/>
            <person name="Facciotti M.T."/>
        </authorList>
    </citation>
    <scope>NUCLEOTIDE SEQUENCE [LARGE SCALE GENOMIC DNA]</scope>
    <source>
        <strain evidence="3">ATCC 49778 / DSM 6131 / JCM 7785 / NBRC 101032 / NCIMB 13157 / TR-1</strain>
    </source>
</reference>
<dbReference type="InterPro" id="IPR055713">
    <property type="entry name" value="DUF7289"/>
</dbReference>
<dbReference type="AlphaFoldDB" id="M0LLH3"/>
<proteinExistence type="predicted"/>
<organism evidence="2 3">
    <name type="scientific">Haloarcula japonica (strain ATCC 49778 / DSM 6131 / JCM 7785 / NBRC 101032 / NCIMB 13157 / TR-1)</name>
    <dbReference type="NCBI Taxonomy" id="1227453"/>
    <lineage>
        <taxon>Archaea</taxon>
        <taxon>Methanobacteriati</taxon>
        <taxon>Methanobacteriota</taxon>
        <taxon>Stenosarchaea group</taxon>
        <taxon>Halobacteria</taxon>
        <taxon>Halobacteriales</taxon>
        <taxon>Haloarculaceae</taxon>
        <taxon>Haloarcula</taxon>
    </lineage>
</organism>
<evidence type="ECO:0000313" key="2">
    <source>
        <dbReference type="EMBL" id="EMA32865.1"/>
    </source>
</evidence>
<dbReference type="RefSeq" id="WP_004591703.1">
    <property type="nucleotide sequence ID" value="NZ_AOLY01000009.1"/>
</dbReference>
<name>M0LLH3_HALJT</name>
<gene>
    <name evidence="2" type="ORF">C444_06571</name>
</gene>
<comment type="caution">
    <text evidence="2">The sequence shown here is derived from an EMBL/GenBank/DDBJ whole genome shotgun (WGS) entry which is preliminary data.</text>
</comment>
<dbReference type="EMBL" id="AOLY01000009">
    <property type="protein sequence ID" value="EMA32865.1"/>
    <property type="molecule type" value="Genomic_DNA"/>
</dbReference>
<dbReference type="Proteomes" id="UP000011524">
    <property type="component" value="Unassembled WGS sequence"/>
</dbReference>
<dbReference type="InterPro" id="IPR055729">
    <property type="entry name" value="DUF7305"/>
</dbReference>
<evidence type="ECO:0000313" key="3">
    <source>
        <dbReference type="Proteomes" id="UP000011524"/>
    </source>
</evidence>